<dbReference type="InterPro" id="IPR000182">
    <property type="entry name" value="GNAT_dom"/>
</dbReference>
<evidence type="ECO:0000259" key="5">
    <source>
        <dbReference type="PROSITE" id="PS51186"/>
    </source>
</evidence>
<comment type="caution">
    <text evidence="6">The sequence shown here is derived from an EMBL/GenBank/DDBJ whole genome shotgun (WGS) entry which is preliminary data.</text>
</comment>
<dbReference type="InterPro" id="IPR006464">
    <property type="entry name" value="AcTrfase_RimI/Ard1"/>
</dbReference>
<keyword evidence="7" id="KW-1185">Reference proteome</keyword>
<dbReference type="PANTHER" id="PTHR43420">
    <property type="entry name" value="ACETYLTRANSFERASE"/>
    <property type="match status" value="1"/>
</dbReference>
<dbReference type="NCBIfam" id="TIGR01575">
    <property type="entry name" value="rimI"/>
    <property type="match status" value="1"/>
</dbReference>
<evidence type="ECO:0000256" key="4">
    <source>
        <dbReference type="ARBA" id="ARBA00023315"/>
    </source>
</evidence>
<dbReference type="AlphaFoldDB" id="A0A2P8D6S2"/>
<proteinExistence type="inferred from homology"/>
<dbReference type="PANTHER" id="PTHR43420:SF44">
    <property type="entry name" value="ACETYLTRANSFERASE YPEA"/>
    <property type="match status" value="1"/>
</dbReference>
<dbReference type="Gene3D" id="3.40.630.30">
    <property type="match status" value="1"/>
</dbReference>
<evidence type="ECO:0000313" key="6">
    <source>
        <dbReference type="EMBL" id="PSK92925.1"/>
    </source>
</evidence>
<evidence type="ECO:0000256" key="1">
    <source>
        <dbReference type="ARBA" id="ARBA00005395"/>
    </source>
</evidence>
<keyword evidence="3 6" id="KW-0808">Transferase</keyword>
<comment type="similarity">
    <text evidence="1">Belongs to the acetyltransferase family. RimI subfamily.</text>
</comment>
<keyword evidence="2" id="KW-0963">Cytoplasm</keyword>
<organism evidence="6 7">
    <name type="scientific">Murinocardiopsis flavida</name>
    <dbReference type="NCBI Taxonomy" id="645275"/>
    <lineage>
        <taxon>Bacteria</taxon>
        <taxon>Bacillati</taxon>
        <taxon>Actinomycetota</taxon>
        <taxon>Actinomycetes</taxon>
        <taxon>Streptosporangiales</taxon>
        <taxon>Nocardiopsidaceae</taxon>
        <taxon>Murinocardiopsis</taxon>
    </lineage>
</organism>
<gene>
    <name evidence="6" type="ORF">CLV63_117134</name>
</gene>
<accession>A0A2P8D6S2</accession>
<dbReference type="CDD" id="cd04301">
    <property type="entry name" value="NAT_SF"/>
    <property type="match status" value="1"/>
</dbReference>
<keyword evidence="4" id="KW-0012">Acyltransferase</keyword>
<feature type="domain" description="N-acetyltransferase" evidence="5">
    <location>
        <begin position="8"/>
        <end position="153"/>
    </location>
</feature>
<evidence type="ECO:0000256" key="3">
    <source>
        <dbReference type="ARBA" id="ARBA00022679"/>
    </source>
</evidence>
<dbReference type="SUPFAM" id="SSF55729">
    <property type="entry name" value="Acyl-CoA N-acyltransferases (Nat)"/>
    <property type="match status" value="1"/>
</dbReference>
<protein>
    <submittedName>
        <fullName evidence="6">Ribosomal-protein-alanine N-acetyltransferase</fullName>
    </submittedName>
</protein>
<dbReference type="OrthoDB" id="529907at2"/>
<dbReference type="Proteomes" id="UP000240542">
    <property type="component" value="Unassembled WGS sequence"/>
</dbReference>
<reference evidence="6 7" key="1">
    <citation type="submission" date="2018-03" db="EMBL/GenBank/DDBJ databases">
        <title>Genomic Encyclopedia of Archaeal and Bacterial Type Strains, Phase II (KMG-II): from individual species to whole genera.</title>
        <authorList>
            <person name="Goeker M."/>
        </authorList>
    </citation>
    <scope>NUCLEOTIDE SEQUENCE [LARGE SCALE GENOMIC DNA]</scope>
    <source>
        <strain evidence="6 7">DSM 45312</strain>
    </source>
</reference>
<dbReference type="PROSITE" id="PS51186">
    <property type="entry name" value="GNAT"/>
    <property type="match status" value="1"/>
</dbReference>
<name>A0A2P8D6S2_9ACTN</name>
<evidence type="ECO:0000256" key="2">
    <source>
        <dbReference type="ARBA" id="ARBA00022490"/>
    </source>
</evidence>
<dbReference type="Pfam" id="PF00583">
    <property type="entry name" value="Acetyltransf_1"/>
    <property type="match status" value="1"/>
</dbReference>
<dbReference type="RefSeq" id="WP_106585201.1">
    <property type="nucleotide sequence ID" value="NZ_PYGA01000017.1"/>
</dbReference>
<evidence type="ECO:0000313" key="7">
    <source>
        <dbReference type="Proteomes" id="UP000240542"/>
    </source>
</evidence>
<sequence>MAGVNAAAAVRPMTVADVAPVMELERSLFPKDAWSEGMLRDELSHDSRYYLVAEDPAGPGIVGYAGLRSVPPEGDVQTIAVDPAWQGRGVGTLLLEGLLAEAAARASTEVFLEVRAENRRAKDLYTRFGFVQVGLRKGYYADEDAIVMCRSAPKPGDADGASG</sequence>
<dbReference type="GO" id="GO:0008080">
    <property type="term" value="F:N-acetyltransferase activity"/>
    <property type="evidence" value="ECO:0007669"/>
    <property type="project" value="InterPro"/>
</dbReference>
<dbReference type="InterPro" id="IPR050680">
    <property type="entry name" value="YpeA/RimI_acetyltransf"/>
</dbReference>
<dbReference type="EMBL" id="PYGA01000017">
    <property type="protein sequence ID" value="PSK92925.1"/>
    <property type="molecule type" value="Genomic_DNA"/>
</dbReference>
<dbReference type="InterPro" id="IPR016181">
    <property type="entry name" value="Acyl_CoA_acyltransferase"/>
</dbReference>